<evidence type="ECO:0000256" key="2">
    <source>
        <dbReference type="ARBA" id="ARBA00022692"/>
    </source>
</evidence>
<feature type="transmembrane region" description="Helical" evidence="5">
    <location>
        <begin position="391"/>
        <end position="422"/>
    </location>
</feature>
<accession>A0A916J0B0</accession>
<dbReference type="SUPFAM" id="SSF52091">
    <property type="entry name" value="SpoIIaa-like"/>
    <property type="match status" value="1"/>
</dbReference>
<dbReference type="PANTHER" id="PTHR43310:SF1">
    <property type="entry name" value="SULFATE TRANSPORTER YBAR-RELATED"/>
    <property type="match status" value="1"/>
</dbReference>
<feature type="transmembrane region" description="Helical" evidence="5">
    <location>
        <begin position="127"/>
        <end position="148"/>
    </location>
</feature>
<dbReference type="Gene3D" id="2.60.120.10">
    <property type="entry name" value="Jelly Rolls"/>
    <property type="match status" value="1"/>
</dbReference>
<dbReference type="Pfam" id="PF00027">
    <property type="entry name" value="cNMP_binding"/>
    <property type="match status" value="1"/>
</dbReference>
<organism evidence="8 9">
    <name type="scientific">Georgfuchsia toluolica</name>
    <dbReference type="NCBI Taxonomy" id="424218"/>
    <lineage>
        <taxon>Bacteria</taxon>
        <taxon>Pseudomonadati</taxon>
        <taxon>Pseudomonadota</taxon>
        <taxon>Betaproteobacteria</taxon>
        <taxon>Nitrosomonadales</taxon>
        <taxon>Sterolibacteriaceae</taxon>
        <taxon>Georgfuchsia</taxon>
    </lineage>
</organism>
<keyword evidence="9" id="KW-1185">Reference proteome</keyword>
<dbReference type="InterPro" id="IPR018490">
    <property type="entry name" value="cNMP-bd_dom_sf"/>
</dbReference>
<evidence type="ECO:0000259" key="7">
    <source>
        <dbReference type="PROSITE" id="PS50801"/>
    </source>
</evidence>
<evidence type="ECO:0000313" key="8">
    <source>
        <dbReference type="EMBL" id="CAG4882330.1"/>
    </source>
</evidence>
<dbReference type="CDD" id="cd07042">
    <property type="entry name" value="STAS_SulP_like_sulfate_transporter"/>
    <property type="match status" value="1"/>
</dbReference>
<feature type="domain" description="STAS" evidence="7">
    <location>
        <begin position="451"/>
        <end position="568"/>
    </location>
</feature>
<dbReference type="AlphaFoldDB" id="A0A916J0B0"/>
<sequence length="730" mass="77508">MKALELNAGDFWGGLTAMLVALPSAIAFGVTIYASLGGSYAAYGALAGILGATALGLVASIMGGTKRLISAPCAPAAALLAAFAIEQMQGGASATAVILLLTVLGMAAGLLQIIFGSIGFGQFIKYMPYPVVSGYLSGVGLVIIGSQVPKFLGAPSGTIFSQALSVPALWAWQGVAVGAVTMLAMLFAPHVTQRVPAAILALLAGIVAYFGLSLGDAALLNVHNPLVIGPLTGAGTGSFVDALHARWQGLGDIGIRELGYVAVPALTLAVLLSIDTLKTCVVLDALTHSRHDSNRELIGQGLGNVASAVIGGMPGAGQMGATLVNLSAGARSRYSGFMEGALSLLAFLLFGSLISWVPVAALAAILIVVGVRMIDRHSFQFLRQRSTILDFGVIAAVVATALTVSLIAASGVGIVLAVMLFVREQIGGSIVHRKSYGNENFSKCIRSSEEMEILTERGNLTVIVELQGGLFFGTADQLYTALEPELKTRDFVILDMRRVQTVDVTAVHMLDQVKDMLAERQGFLIFSQLPHSLPSGRDMQQYFDQVGLVRPESPVRVFNELDDALEWVENRVLDEALCKLGEREALGLGEIELFSGRKAETLLALEQCTEKRSYKAGDKIFARGETGDELFLIRRGAVRIVLPISDKQSHHLGTFGRGAFFGEMAFLDGDRRSADAIAFSDAELYVLSRKVFDKFAEEHKKLALGLMEGLASVLASRLRYTNAELRMLES</sequence>
<feature type="domain" description="Cyclic nucleotide-binding" evidence="6">
    <location>
        <begin position="593"/>
        <end position="695"/>
    </location>
</feature>
<dbReference type="RefSeq" id="WP_246590816.1">
    <property type="nucleotide sequence ID" value="NZ_CAJQUM010000001.1"/>
</dbReference>
<dbReference type="PROSITE" id="PS50042">
    <property type="entry name" value="CNMP_BINDING_3"/>
    <property type="match status" value="1"/>
</dbReference>
<dbReference type="PROSITE" id="PS50801">
    <property type="entry name" value="STAS"/>
    <property type="match status" value="1"/>
</dbReference>
<dbReference type="PANTHER" id="PTHR43310">
    <property type="entry name" value="SULFATE TRANSPORTER YBAR-RELATED"/>
    <property type="match status" value="1"/>
</dbReference>
<evidence type="ECO:0000259" key="6">
    <source>
        <dbReference type="PROSITE" id="PS50042"/>
    </source>
</evidence>
<dbReference type="SUPFAM" id="SSF51206">
    <property type="entry name" value="cAMP-binding domain-like"/>
    <property type="match status" value="1"/>
</dbReference>
<feature type="transmembrane region" description="Helical" evidence="5">
    <location>
        <begin position="40"/>
        <end position="61"/>
    </location>
</feature>
<dbReference type="CDD" id="cd00038">
    <property type="entry name" value="CAP_ED"/>
    <property type="match status" value="1"/>
</dbReference>
<evidence type="ECO:0000256" key="3">
    <source>
        <dbReference type="ARBA" id="ARBA00022989"/>
    </source>
</evidence>
<proteinExistence type="predicted"/>
<feature type="transmembrane region" description="Helical" evidence="5">
    <location>
        <begin position="168"/>
        <end position="188"/>
    </location>
</feature>
<reference evidence="8" key="1">
    <citation type="submission" date="2021-04" db="EMBL/GenBank/DDBJ databases">
        <authorList>
            <person name="Hornung B."/>
        </authorList>
    </citation>
    <scope>NUCLEOTIDE SEQUENCE</scope>
    <source>
        <strain evidence="8">G5G6</strain>
    </source>
</reference>
<dbReference type="Proteomes" id="UP000742786">
    <property type="component" value="Unassembled WGS sequence"/>
</dbReference>
<evidence type="ECO:0000256" key="4">
    <source>
        <dbReference type="ARBA" id="ARBA00023136"/>
    </source>
</evidence>
<gene>
    <name evidence="8" type="ORF">GTOL_10212</name>
</gene>
<dbReference type="InterPro" id="IPR011547">
    <property type="entry name" value="SLC26A/SulP_dom"/>
</dbReference>
<dbReference type="EMBL" id="CAJQUM010000001">
    <property type="protein sequence ID" value="CAG4882330.1"/>
    <property type="molecule type" value="Genomic_DNA"/>
</dbReference>
<keyword evidence="2 5" id="KW-0812">Transmembrane</keyword>
<evidence type="ECO:0000256" key="1">
    <source>
        <dbReference type="ARBA" id="ARBA00004141"/>
    </source>
</evidence>
<dbReference type="InterPro" id="IPR000595">
    <property type="entry name" value="cNMP-bd_dom"/>
</dbReference>
<feature type="transmembrane region" description="Helical" evidence="5">
    <location>
        <begin position="344"/>
        <end position="371"/>
    </location>
</feature>
<dbReference type="InterPro" id="IPR052706">
    <property type="entry name" value="Membrane-Transporter-like"/>
</dbReference>
<feature type="transmembrane region" description="Helical" evidence="5">
    <location>
        <begin position="91"/>
        <end position="115"/>
    </location>
</feature>
<dbReference type="Pfam" id="PF00916">
    <property type="entry name" value="Sulfate_transp"/>
    <property type="match status" value="1"/>
</dbReference>
<comment type="caution">
    <text evidence="8">The sequence shown here is derived from an EMBL/GenBank/DDBJ whole genome shotgun (WGS) entry which is preliminary data.</text>
</comment>
<keyword evidence="4 5" id="KW-0472">Membrane</keyword>
<dbReference type="Gene3D" id="3.30.750.24">
    <property type="entry name" value="STAS domain"/>
    <property type="match status" value="1"/>
</dbReference>
<feature type="transmembrane region" description="Helical" evidence="5">
    <location>
        <begin position="195"/>
        <end position="214"/>
    </location>
</feature>
<dbReference type="InterPro" id="IPR002645">
    <property type="entry name" value="STAS_dom"/>
</dbReference>
<dbReference type="InterPro" id="IPR036513">
    <property type="entry name" value="STAS_dom_sf"/>
</dbReference>
<dbReference type="GO" id="GO:0016020">
    <property type="term" value="C:membrane"/>
    <property type="evidence" value="ECO:0007669"/>
    <property type="project" value="UniProtKB-SubCell"/>
</dbReference>
<dbReference type="InterPro" id="IPR014710">
    <property type="entry name" value="RmlC-like_jellyroll"/>
</dbReference>
<keyword evidence="3 5" id="KW-1133">Transmembrane helix</keyword>
<comment type="subcellular location">
    <subcellularLocation>
        <location evidence="1">Membrane</location>
        <topology evidence="1">Multi-pass membrane protein</topology>
    </subcellularLocation>
</comment>
<dbReference type="SMART" id="SM00100">
    <property type="entry name" value="cNMP"/>
    <property type="match status" value="1"/>
</dbReference>
<protein>
    <submittedName>
        <fullName evidence="8">Sulfate transporter</fullName>
    </submittedName>
</protein>
<feature type="transmembrane region" description="Helical" evidence="5">
    <location>
        <begin position="12"/>
        <end position="34"/>
    </location>
</feature>
<feature type="transmembrane region" description="Helical" evidence="5">
    <location>
        <begin position="68"/>
        <end position="85"/>
    </location>
</feature>
<evidence type="ECO:0000256" key="5">
    <source>
        <dbReference type="SAM" id="Phobius"/>
    </source>
</evidence>
<name>A0A916J0B0_9PROT</name>
<evidence type="ECO:0000313" key="9">
    <source>
        <dbReference type="Proteomes" id="UP000742786"/>
    </source>
</evidence>
<dbReference type="Pfam" id="PF01740">
    <property type="entry name" value="STAS"/>
    <property type="match status" value="1"/>
</dbReference>